<dbReference type="PANTHER" id="PTHR24221">
    <property type="entry name" value="ATP-BINDING CASSETTE SUB-FAMILY B"/>
    <property type="match status" value="1"/>
</dbReference>
<feature type="transmembrane region" description="Helical" evidence="9">
    <location>
        <begin position="188"/>
        <end position="211"/>
    </location>
</feature>
<evidence type="ECO:0000259" key="10">
    <source>
        <dbReference type="PROSITE" id="PS50893"/>
    </source>
</evidence>
<feature type="domain" description="ABC transporter" evidence="10">
    <location>
        <begin position="382"/>
        <end position="622"/>
    </location>
</feature>
<dbReference type="SUPFAM" id="SSF52540">
    <property type="entry name" value="P-loop containing nucleoside triphosphate hydrolases"/>
    <property type="match status" value="1"/>
</dbReference>
<name>A0A0M0EI74_KOMEU</name>
<dbReference type="Proteomes" id="UP000037566">
    <property type="component" value="Unassembled WGS sequence"/>
</dbReference>
<comment type="subcellular location">
    <subcellularLocation>
        <location evidence="1">Cell membrane</location>
        <topology evidence="1">Multi-pass membrane protein</topology>
    </subcellularLocation>
</comment>
<evidence type="ECO:0000259" key="11">
    <source>
        <dbReference type="PROSITE" id="PS50929"/>
    </source>
</evidence>
<evidence type="ECO:0000256" key="5">
    <source>
        <dbReference type="ARBA" id="ARBA00022741"/>
    </source>
</evidence>
<evidence type="ECO:0000313" key="13">
    <source>
        <dbReference type="Proteomes" id="UP000037566"/>
    </source>
</evidence>
<dbReference type="InterPro" id="IPR027417">
    <property type="entry name" value="P-loop_NTPase"/>
</dbReference>
<keyword evidence="4 9" id="KW-0812">Transmembrane</keyword>
<dbReference type="SUPFAM" id="SSF90123">
    <property type="entry name" value="ABC transporter transmembrane region"/>
    <property type="match status" value="1"/>
</dbReference>
<dbReference type="FunFam" id="3.40.50.300:FF:000221">
    <property type="entry name" value="Multidrug ABC transporter ATP-binding protein"/>
    <property type="match status" value="1"/>
</dbReference>
<keyword evidence="2" id="KW-0813">Transport</keyword>
<feature type="transmembrane region" description="Helical" evidence="9">
    <location>
        <begin position="286"/>
        <end position="309"/>
    </location>
</feature>
<dbReference type="InterPro" id="IPR017871">
    <property type="entry name" value="ABC_transporter-like_CS"/>
</dbReference>
<dbReference type="InterPro" id="IPR011527">
    <property type="entry name" value="ABC1_TM_dom"/>
</dbReference>
<gene>
    <name evidence="12" type="ORF">KOEU_18560</name>
</gene>
<dbReference type="Gene3D" id="1.20.1560.10">
    <property type="entry name" value="ABC transporter type 1, transmembrane domain"/>
    <property type="match status" value="1"/>
</dbReference>
<keyword evidence="13" id="KW-1185">Reference proteome</keyword>
<proteinExistence type="predicted"/>
<dbReference type="STRING" id="33995.KOEU_18560"/>
<dbReference type="PROSITE" id="PS50929">
    <property type="entry name" value="ABC_TM1F"/>
    <property type="match status" value="1"/>
</dbReference>
<comment type="caution">
    <text evidence="12">The sequence shown here is derived from an EMBL/GenBank/DDBJ whole genome shotgun (WGS) entry which is preliminary data.</text>
</comment>
<dbReference type="GO" id="GO:0005886">
    <property type="term" value="C:plasma membrane"/>
    <property type="evidence" value="ECO:0007669"/>
    <property type="project" value="UniProtKB-SubCell"/>
</dbReference>
<evidence type="ECO:0000256" key="9">
    <source>
        <dbReference type="SAM" id="Phobius"/>
    </source>
</evidence>
<protein>
    <submittedName>
        <fullName evidence="12">Multidrug export ATP-binding/permease protein</fullName>
        <ecNumber evidence="12">3.6.3.-</ecNumber>
    </submittedName>
</protein>
<dbReference type="AlphaFoldDB" id="A0A0M0EI74"/>
<dbReference type="PANTHER" id="PTHR24221:SF646">
    <property type="entry name" value="HAEMOLYSIN SECRETION ATP-BINDING PROTEIN"/>
    <property type="match status" value="1"/>
</dbReference>
<dbReference type="EMBL" id="LHUQ01000008">
    <property type="protein sequence ID" value="KON64641.1"/>
    <property type="molecule type" value="Genomic_DNA"/>
</dbReference>
<dbReference type="InterPro" id="IPR036640">
    <property type="entry name" value="ABC1_TM_sf"/>
</dbReference>
<evidence type="ECO:0000256" key="2">
    <source>
        <dbReference type="ARBA" id="ARBA00022448"/>
    </source>
</evidence>
<dbReference type="GO" id="GO:0034040">
    <property type="term" value="F:ATPase-coupled lipid transmembrane transporter activity"/>
    <property type="evidence" value="ECO:0007669"/>
    <property type="project" value="TreeGrafter"/>
</dbReference>
<evidence type="ECO:0000256" key="1">
    <source>
        <dbReference type="ARBA" id="ARBA00004651"/>
    </source>
</evidence>
<dbReference type="OrthoDB" id="9804259at2"/>
<dbReference type="RefSeq" id="WP_053323324.1">
    <property type="nucleotide sequence ID" value="NZ_LHUQ01000008.1"/>
</dbReference>
<dbReference type="PATRIC" id="fig|33995.3.peg.2055"/>
<keyword evidence="7 9" id="KW-1133">Transmembrane helix</keyword>
<dbReference type="GO" id="GO:0140359">
    <property type="term" value="F:ABC-type transporter activity"/>
    <property type="evidence" value="ECO:0007669"/>
    <property type="project" value="InterPro"/>
</dbReference>
<dbReference type="Gene3D" id="3.40.50.300">
    <property type="entry name" value="P-loop containing nucleotide triphosphate hydrolases"/>
    <property type="match status" value="1"/>
</dbReference>
<dbReference type="InterPro" id="IPR039421">
    <property type="entry name" value="Type_1_exporter"/>
</dbReference>
<evidence type="ECO:0000256" key="7">
    <source>
        <dbReference type="ARBA" id="ARBA00022989"/>
    </source>
</evidence>
<evidence type="ECO:0000256" key="8">
    <source>
        <dbReference type="ARBA" id="ARBA00023136"/>
    </source>
</evidence>
<dbReference type="Pfam" id="PF00005">
    <property type="entry name" value="ABC_tran"/>
    <property type="match status" value="1"/>
</dbReference>
<keyword evidence="12" id="KW-0378">Hydrolase</keyword>
<evidence type="ECO:0000313" key="12">
    <source>
        <dbReference type="EMBL" id="KON64641.1"/>
    </source>
</evidence>
<keyword evidence="3" id="KW-1003">Cell membrane</keyword>
<dbReference type="PROSITE" id="PS50893">
    <property type="entry name" value="ABC_TRANSPORTER_2"/>
    <property type="match status" value="1"/>
</dbReference>
<keyword evidence="6 12" id="KW-0067">ATP-binding</keyword>
<dbReference type="InterPro" id="IPR003593">
    <property type="entry name" value="AAA+_ATPase"/>
</dbReference>
<dbReference type="GO" id="GO:0016887">
    <property type="term" value="F:ATP hydrolysis activity"/>
    <property type="evidence" value="ECO:0007669"/>
    <property type="project" value="InterPro"/>
</dbReference>
<dbReference type="PROSITE" id="PS00211">
    <property type="entry name" value="ABC_TRANSPORTER_1"/>
    <property type="match status" value="1"/>
</dbReference>
<dbReference type="GO" id="GO:0005524">
    <property type="term" value="F:ATP binding"/>
    <property type="evidence" value="ECO:0007669"/>
    <property type="project" value="UniProtKB-KW"/>
</dbReference>
<evidence type="ECO:0000256" key="4">
    <source>
        <dbReference type="ARBA" id="ARBA00022692"/>
    </source>
</evidence>
<sequence>MSAEPDSPDHRNPSAPSWRARLAARFGVYGHVPRMFRQIWKCSPALTLASIALRLVQAIQPPLALYVGKLIVDEVIRTSAHAAPSGSLPDWLLHGPATRLEVWIALEFALIILSDLISRAIVLVDGLLNERYINSVSLALMGHSATLDLQQFESSALQDLLERARRQASGRNNLLVQVFNIAQTAVTALTLAIGVVAFAPWMVVVLVIALLPSAAGEAHFNAEGYRLIRAKTAERREMEYLRHVGASAEHAKELKLFGLGDFLVGRFRTAAATVLEQNRRLALRRFVWSGAFAAIGSVAYYGVYLVIVWDTVRGRFTVGDLTFLSGSFLRLHSVLSSLLLGITQTASQAQYLNDFFAFLDLRPSIVSPVAARPFPSPIRQGIRFENVGFRYPGTDRWAIRHLDLNIGAGETVALVGENGAGKTTIVKLLTRLYDPDEGQITVDGVPLHDMDLADLRAHIGVIFQDFVRYSLTASENIAVGRITALADTQRIGAAAHEGLADDVVARLPMGYDQPLGKRVANGRELSGGEWQKIAISRAYMRDADLLILDEPTAALDARAESDVFERLRALRHGKAALVISHRFSTVRTADRIVVLEHGHVLQAGTHEQLLAQGGRYAELFELQAAGYQ</sequence>
<keyword evidence="8 9" id="KW-0472">Membrane</keyword>
<accession>A0A0M0EI74</accession>
<evidence type="ECO:0000256" key="6">
    <source>
        <dbReference type="ARBA" id="ARBA00022840"/>
    </source>
</evidence>
<dbReference type="SMART" id="SM00382">
    <property type="entry name" value="AAA"/>
    <property type="match status" value="1"/>
</dbReference>
<evidence type="ECO:0000256" key="3">
    <source>
        <dbReference type="ARBA" id="ARBA00022475"/>
    </source>
</evidence>
<reference evidence="12" key="1">
    <citation type="submission" date="2015-08" db="EMBL/GenBank/DDBJ databases">
        <title>Draft genome sequence of Komagataeibacter europaeus CECT 8546 a cellulose producer strain from vinegar produced by the traditional method.</title>
        <authorList>
            <person name="Poehlein A."/>
            <person name="Valera M.J."/>
            <person name="Haack F.S."/>
            <person name="Mas A."/>
            <person name="Daniel R."/>
            <person name="Streit W.R."/>
            <person name="Mateo E."/>
        </authorList>
    </citation>
    <scope>NUCLEOTIDE SEQUENCE [LARGE SCALE GENOMIC DNA]</scope>
    <source>
        <strain evidence="12">CECT 8546</strain>
    </source>
</reference>
<dbReference type="InterPro" id="IPR003439">
    <property type="entry name" value="ABC_transporter-like_ATP-bd"/>
</dbReference>
<dbReference type="EC" id="3.6.3.-" evidence="12"/>
<feature type="domain" description="ABC transmembrane type-1" evidence="11">
    <location>
        <begin position="48"/>
        <end position="347"/>
    </location>
</feature>
<organism evidence="12 13">
    <name type="scientific">Komagataeibacter europaeus</name>
    <name type="common">Gluconacetobacter europaeus</name>
    <dbReference type="NCBI Taxonomy" id="33995"/>
    <lineage>
        <taxon>Bacteria</taxon>
        <taxon>Pseudomonadati</taxon>
        <taxon>Pseudomonadota</taxon>
        <taxon>Alphaproteobacteria</taxon>
        <taxon>Acetobacterales</taxon>
        <taxon>Acetobacteraceae</taxon>
        <taxon>Komagataeibacter</taxon>
    </lineage>
</organism>
<keyword evidence="5" id="KW-0547">Nucleotide-binding</keyword>